<evidence type="ECO:0000313" key="1">
    <source>
        <dbReference type="EMBL" id="CAL8106860.1"/>
    </source>
</evidence>
<protein>
    <submittedName>
        <fullName evidence="1">Uncharacterized protein</fullName>
    </submittedName>
</protein>
<keyword evidence="2" id="KW-1185">Reference proteome</keyword>
<dbReference type="Proteomes" id="UP001642540">
    <property type="component" value="Unassembled WGS sequence"/>
</dbReference>
<sequence>MTNAQGVDCMRLCYLTETCFAISVVDYKCYLKNEKCFTSLQPVQGALFGVLSATREDYHCGCYYPFRRRSSKGEILSWDSDCPESQLDRNPYRCCSEKGLCVKCENDMTPRPRSFYDEQAKQERKGI</sequence>
<comment type="caution">
    <text evidence="1">The sequence shown here is derived from an EMBL/GenBank/DDBJ whole genome shotgun (WGS) entry which is preliminary data.</text>
</comment>
<organism evidence="1 2">
    <name type="scientific">Orchesella dallaii</name>
    <dbReference type="NCBI Taxonomy" id="48710"/>
    <lineage>
        <taxon>Eukaryota</taxon>
        <taxon>Metazoa</taxon>
        <taxon>Ecdysozoa</taxon>
        <taxon>Arthropoda</taxon>
        <taxon>Hexapoda</taxon>
        <taxon>Collembola</taxon>
        <taxon>Entomobryomorpha</taxon>
        <taxon>Entomobryoidea</taxon>
        <taxon>Orchesellidae</taxon>
        <taxon>Orchesellinae</taxon>
        <taxon>Orchesella</taxon>
    </lineage>
</organism>
<name>A0ABP1QLQ7_9HEXA</name>
<dbReference type="EMBL" id="CAXLJM020000038">
    <property type="protein sequence ID" value="CAL8106860.1"/>
    <property type="molecule type" value="Genomic_DNA"/>
</dbReference>
<evidence type="ECO:0000313" key="2">
    <source>
        <dbReference type="Proteomes" id="UP001642540"/>
    </source>
</evidence>
<proteinExistence type="predicted"/>
<accession>A0ABP1QLQ7</accession>
<gene>
    <name evidence="1" type="ORF">ODALV1_LOCUS12499</name>
</gene>
<reference evidence="1 2" key="1">
    <citation type="submission" date="2024-08" db="EMBL/GenBank/DDBJ databases">
        <authorList>
            <person name="Cucini C."/>
            <person name="Frati F."/>
        </authorList>
    </citation>
    <scope>NUCLEOTIDE SEQUENCE [LARGE SCALE GENOMIC DNA]</scope>
</reference>